<keyword evidence="2" id="KW-0997">Cell inner membrane</keyword>
<dbReference type="Gene3D" id="2.60.450.10">
    <property type="entry name" value="Lipopolysaccharide (LPS) transport protein A like domain"/>
    <property type="match status" value="1"/>
</dbReference>
<dbReference type="InterPro" id="IPR026265">
    <property type="entry name" value="LptC"/>
</dbReference>
<reference evidence="7 8" key="1">
    <citation type="submission" date="2019-11" db="EMBL/GenBank/DDBJ databases">
        <title>Type strains purchased from KCTC, JCM and DSMZ.</title>
        <authorList>
            <person name="Lu H."/>
        </authorList>
    </citation>
    <scope>NUCLEOTIDE SEQUENCE [LARGE SCALE GENOMIC DNA]</scope>
    <source>
        <strain evidence="7 8">JCM 31587</strain>
    </source>
</reference>
<gene>
    <name evidence="7" type="primary">lptC</name>
    <name evidence="7" type="ORF">GM658_03120</name>
</gene>
<evidence type="ECO:0000256" key="1">
    <source>
        <dbReference type="ARBA" id="ARBA00022475"/>
    </source>
</evidence>
<keyword evidence="4 6" id="KW-1133">Transmembrane helix</keyword>
<organism evidence="7 8">
    <name type="scientific">Massilia eburnea</name>
    <dbReference type="NCBI Taxonomy" id="1776165"/>
    <lineage>
        <taxon>Bacteria</taxon>
        <taxon>Pseudomonadati</taxon>
        <taxon>Pseudomonadota</taxon>
        <taxon>Betaproteobacteria</taxon>
        <taxon>Burkholderiales</taxon>
        <taxon>Oxalobacteraceae</taxon>
        <taxon>Telluria group</taxon>
        <taxon>Massilia</taxon>
    </lineage>
</organism>
<dbReference type="GO" id="GO:0005886">
    <property type="term" value="C:plasma membrane"/>
    <property type="evidence" value="ECO:0007669"/>
    <property type="project" value="InterPro"/>
</dbReference>
<feature type="transmembrane region" description="Helical" evidence="6">
    <location>
        <begin position="12"/>
        <end position="30"/>
    </location>
</feature>
<dbReference type="PANTHER" id="PTHR37481:SF1">
    <property type="entry name" value="LIPOPOLYSACCHARIDE EXPORT SYSTEM PROTEIN LPTC"/>
    <property type="match status" value="1"/>
</dbReference>
<keyword evidence="1" id="KW-1003">Cell membrane</keyword>
<name>A0A6L6QBX6_9BURK</name>
<keyword evidence="3 6" id="KW-0812">Transmembrane</keyword>
<dbReference type="Pfam" id="PF06835">
    <property type="entry name" value="LptC"/>
    <property type="match status" value="1"/>
</dbReference>
<evidence type="ECO:0000313" key="8">
    <source>
        <dbReference type="Proteomes" id="UP000472320"/>
    </source>
</evidence>
<evidence type="ECO:0000313" key="7">
    <source>
        <dbReference type="EMBL" id="MTW09581.1"/>
    </source>
</evidence>
<dbReference type="AlphaFoldDB" id="A0A6L6QBX6"/>
<dbReference type="GO" id="GO:0017089">
    <property type="term" value="F:glycolipid transfer activity"/>
    <property type="evidence" value="ECO:0007669"/>
    <property type="project" value="TreeGrafter"/>
</dbReference>
<comment type="caution">
    <text evidence="7">The sequence shown here is derived from an EMBL/GenBank/DDBJ whole genome shotgun (WGS) entry which is preliminary data.</text>
</comment>
<dbReference type="OrthoDB" id="8589410at2"/>
<evidence type="ECO:0000256" key="6">
    <source>
        <dbReference type="SAM" id="Phobius"/>
    </source>
</evidence>
<evidence type="ECO:0000256" key="3">
    <source>
        <dbReference type="ARBA" id="ARBA00022692"/>
    </source>
</evidence>
<accession>A0A6L6QBX6</accession>
<proteinExistence type="predicted"/>
<dbReference type="GO" id="GO:0030288">
    <property type="term" value="C:outer membrane-bounded periplasmic space"/>
    <property type="evidence" value="ECO:0007669"/>
    <property type="project" value="TreeGrafter"/>
</dbReference>
<evidence type="ECO:0000256" key="2">
    <source>
        <dbReference type="ARBA" id="ARBA00022519"/>
    </source>
</evidence>
<dbReference type="InterPro" id="IPR052363">
    <property type="entry name" value="LPS_export_LptC"/>
</dbReference>
<dbReference type="Proteomes" id="UP000472320">
    <property type="component" value="Unassembled WGS sequence"/>
</dbReference>
<keyword evidence="8" id="KW-1185">Reference proteome</keyword>
<dbReference type="GO" id="GO:0015221">
    <property type="term" value="F:lipopolysaccharide transmembrane transporter activity"/>
    <property type="evidence" value="ECO:0007669"/>
    <property type="project" value="InterPro"/>
</dbReference>
<dbReference type="EMBL" id="WNKX01000002">
    <property type="protein sequence ID" value="MTW09581.1"/>
    <property type="molecule type" value="Genomic_DNA"/>
</dbReference>
<evidence type="ECO:0000256" key="5">
    <source>
        <dbReference type="ARBA" id="ARBA00023136"/>
    </source>
</evidence>
<protein>
    <submittedName>
        <fullName evidence="7">LPS export ABC transporter periplasmic protein LptC</fullName>
    </submittedName>
</protein>
<dbReference type="RefSeq" id="WP_155452561.1">
    <property type="nucleotide sequence ID" value="NZ_WNKX01000002.1"/>
</dbReference>
<dbReference type="PANTHER" id="PTHR37481">
    <property type="entry name" value="LIPOPOLYSACCHARIDE EXPORT SYSTEM PROTEIN LPTC"/>
    <property type="match status" value="1"/>
</dbReference>
<dbReference type="NCBIfam" id="TIGR04409">
    <property type="entry name" value="LptC_YrbK"/>
    <property type="match status" value="1"/>
</dbReference>
<dbReference type="InterPro" id="IPR010664">
    <property type="entry name" value="LipoPS_assembly_LptC-rel"/>
</dbReference>
<keyword evidence="5 6" id="KW-0472">Membrane</keyword>
<evidence type="ECO:0000256" key="4">
    <source>
        <dbReference type="ARBA" id="ARBA00022989"/>
    </source>
</evidence>
<sequence>MRNQRIAHRFRLSVGMVLVLTAALGSFYLLQLLNRAGEQIQADKRANEPDYIIENFSFVHMSKEGKPSYIIAGDKLTHRPIDDSSVIDKPRVHSLASDKPPMEILSQTARVDQGNSRVTLNGTVTIDRAAAPDAQAMHMATEKLVVFPDEDRMETDLPVKMKLGDATATANSMRANNATREVHLQGAGTLVLPPKAQ</sequence>